<evidence type="ECO:0000313" key="5">
    <source>
        <dbReference type="Proteomes" id="UP000006180"/>
    </source>
</evidence>
<dbReference type="CDD" id="cd24008">
    <property type="entry name" value="ASKHA_NBD_GLK"/>
    <property type="match status" value="1"/>
</dbReference>
<protein>
    <recommendedName>
        <fullName evidence="6">Glucokinase</fullName>
    </recommendedName>
</protein>
<name>I3XFW7_SINF2</name>
<dbReference type="PANTHER" id="PTHR47690:SF1">
    <property type="entry name" value="GLUCOKINASE"/>
    <property type="match status" value="1"/>
</dbReference>
<dbReference type="PANTHER" id="PTHR47690">
    <property type="entry name" value="GLUCOKINASE"/>
    <property type="match status" value="1"/>
</dbReference>
<dbReference type="InterPro" id="IPR043129">
    <property type="entry name" value="ATPase_NBD"/>
</dbReference>
<keyword evidence="2" id="KW-0418">Kinase</keyword>
<keyword evidence="1" id="KW-0808">Transferase</keyword>
<gene>
    <name evidence="4" type="ORF">USDA257_p00550</name>
</gene>
<dbReference type="InterPro" id="IPR003836">
    <property type="entry name" value="Glucokinase"/>
</dbReference>
<evidence type="ECO:0000256" key="2">
    <source>
        <dbReference type="ARBA" id="ARBA00022777"/>
    </source>
</evidence>
<evidence type="ECO:0000256" key="1">
    <source>
        <dbReference type="ARBA" id="ARBA00022679"/>
    </source>
</evidence>
<dbReference type="GO" id="GO:0005524">
    <property type="term" value="F:ATP binding"/>
    <property type="evidence" value="ECO:0007669"/>
    <property type="project" value="InterPro"/>
</dbReference>
<dbReference type="Pfam" id="PF02685">
    <property type="entry name" value="Glucokinase"/>
    <property type="match status" value="1"/>
</dbReference>
<reference evidence="4" key="1">
    <citation type="journal article" date="2012" name="J. Bacteriol.">
        <title>Complete genome sequence of the broad-host-range strain Sinorhizobium fredii USDA257.</title>
        <authorList>
            <person name="Schuldes J."/>
            <person name="Rodriguez Orbegoso M."/>
            <person name="Schmeisser C."/>
            <person name="Krishnan H.B."/>
            <person name="Daniel R."/>
            <person name="Streit W.R."/>
        </authorList>
    </citation>
    <scope>NUCLEOTIDE SEQUENCE [LARGE SCALE GENOMIC DNA]</scope>
    <source>
        <strain evidence="4">USDA 257</strain>
        <plasmid evidence="4">pUSDA257</plasmid>
    </source>
</reference>
<dbReference type="PATRIC" id="fig|1185652.3.peg.6506"/>
<dbReference type="HOGENOM" id="CLU_677746_0_0_5"/>
<evidence type="ECO:0000256" key="3">
    <source>
        <dbReference type="RuleBase" id="RU004046"/>
    </source>
</evidence>
<dbReference type="AlphaFoldDB" id="I3XFW7"/>
<dbReference type="GO" id="GO:0006096">
    <property type="term" value="P:glycolytic process"/>
    <property type="evidence" value="ECO:0007669"/>
    <property type="project" value="InterPro"/>
</dbReference>
<dbReference type="InterPro" id="IPR050201">
    <property type="entry name" value="Bacterial_glucokinase"/>
</dbReference>
<evidence type="ECO:0008006" key="6">
    <source>
        <dbReference type="Google" id="ProtNLM"/>
    </source>
</evidence>
<dbReference type="SUPFAM" id="SSF53067">
    <property type="entry name" value="Actin-like ATPase domain"/>
    <property type="match status" value="1"/>
</dbReference>
<accession>I3XFW7</accession>
<organism evidence="4">
    <name type="scientific">Sinorhizobium fredii (strain USDA 257)</name>
    <dbReference type="NCBI Taxonomy" id="1185652"/>
    <lineage>
        <taxon>Bacteria</taxon>
        <taxon>Pseudomonadati</taxon>
        <taxon>Pseudomonadota</taxon>
        <taxon>Alphaproteobacteria</taxon>
        <taxon>Hyphomicrobiales</taxon>
        <taxon>Rhizobiaceae</taxon>
        <taxon>Sinorhizobium/Ensifer group</taxon>
        <taxon>Sinorhizobium</taxon>
    </lineage>
</organism>
<proteinExistence type="inferred from homology"/>
<dbReference type="GO" id="GO:0005829">
    <property type="term" value="C:cytosol"/>
    <property type="evidence" value="ECO:0007669"/>
    <property type="project" value="TreeGrafter"/>
</dbReference>
<geneLocation type="plasmid" evidence="5">
    <name>pUSDA257 fragment 1</name>
</geneLocation>
<dbReference type="GO" id="GO:0005536">
    <property type="term" value="F:D-glucose binding"/>
    <property type="evidence" value="ECO:0007669"/>
    <property type="project" value="InterPro"/>
</dbReference>
<comment type="similarity">
    <text evidence="3">Belongs to the bacterial glucokinase family.</text>
</comment>
<sequence length="406" mass="43855">MVSKSTHDAVVADIGETHMRFAVANSDKLSIDHYVQFVNYAFASVAQALTAYLKSIPSSPPALAIAITNGAPTLSAELERTLIATRIKSDVTPRVTIVDPLDALSLALPDLGPHDIERIGGENADVGAPKAVISVGNALGVATASQANGAWAAFHGHAGNISFAPQTQEELDILKRIRGNTDYVSVEHLLSAPGLSHLYELLLEISGQIARSIPATEIVDAAGEGDTIAADALNHFTTWLGRFASDVALIYDARGGIYLWGAHPAENGKCAQARSLPRRLRRQRKTLTLAGGDTGFPHSQRRRHITGRSDGALPAERLRCATYRFTIRELVRASTLQRRFFHTTSGTSCAAGTLWPKLSTRLPAGERTALAQEVAEERRNHQRDDAGFAGLRHSGVHGHLHRYRDR</sequence>
<evidence type="ECO:0000313" key="4">
    <source>
        <dbReference type="EMBL" id="AFL54773.1"/>
    </source>
</evidence>
<dbReference type="GO" id="GO:0004340">
    <property type="term" value="F:glucokinase activity"/>
    <property type="evidence" value="ECO:0007669"/>
    <property type="project" value="InterPro"/>
</dbReference>
<keyword evidence="4" id="KW-0614">Plasmid</keyword>
<dbReference type="Gene3D" id="3.40.367.20">
    <property type="match status" value="1"/>
</dbReference>
<dbReference type="Gene3D" id="3.30.420.40">
    <property type="match status" value="1"/>
</dbReference>
<dbReference type="EMBL" id="CP003564">
    <property type="protein sequence ID" value="AFL54773.1"/>
    <property type="molecule type" value="Genomic_DNA"/>
</dbReference>